<evidence type="ECO:0000313" key="2">
    <source>
        <dbReference type="Proteomes" id="UP000018817"/>
    </source>
</evidence>
<accession>W2PM73</accession>
<sequence>MVKSLDDKECEHGLRYKHNTLYGFDEKNNSLSRINLSTLILSASGIPARKHEQVMSVGISLTLETTLTIAWRQPKKYSSLE</sequence>
<dbReference type="RefSeq" id="XP_008913435.1">
    <property type="nucleotide sequence ID" value="XM_008915187.1"/>
</dbReference>
<name>W2PM73_PHYN3</name>
<protein>
    <submittedName>
        <fullName evidence="1">Uncharacterized protein</fullName>
    </submittedName>
</protein>
<reference evidence="2" key="1">
    <citation type="submission" date="2011-12" db="EMBL/GenBank/DDBJ databases">
        <authorList>
            <consortium name="The Broad Institute Genome Sequencing Platform"/>
            <person name="Russ C."/>
            <person name="Tyler B."/>
            <person name="Panabieres F."/>
            <person name="Shan W."/>
            <person name="Tripathy S."/>
            <person name="Grunwald N."/>
            <person name="Machado M."/>
            <person name="Young S.K."/>
            <person name="Zeng Q."/>
            <person name="Gargeya S."/>
            <person name="Fitzgerald M."/>
            <person name="Haas B."/>
            <person name="Abouelleil A."/>
            <person name="Alvarado L."/>
            <person name="Arachchi H.M."/>
            <person name="Berlin A."/>
            <person name="Chapman S.B."/>
            <person name="Gearin G."/>
            <person name="Goldberg J."/>
            <person name="Griggs A."/>
            <person name="Gujja S."/>
            <person name="Hansen M."/>
            <person name="Heiman D."/>
            <person name="Howarth C."/>
            <person name="Larimer J."/>
            <person name="Lui A."/>
            <person name="MacDonald P.J.P."/>
            <person name="McCowen C."/>
            <person name="Montmayeur A."/>
            <person name="Murphy C."/>
            <person name="Neiman D."/>
            <person name="Pearson M."/>
            <person name="Priest M."/>
            <person name="Roberts A."/>
            <person name="Saif S."/>
            <person name="Shea T."/>
            <person name="Sisk P."/>
            <person name="Stolte C."/>
            <person name="Sykes S."/>
            <person name="Wortman J."/>
            <person name="Nusbaum C."/>
            <person name="Birren B."/>
        </authorList>
    </citation>
    <scope>NUCLEOTIDE SEQUENCE [LARGE SCALE GENOMIC DNA]</scope>
    <source>
        <strain evidence="2">INRA-310</strain>
    </source>
</reference>
<gene>
    <name evidence="1" type="ORF">PPTG_24100</name>
</gene>
<evidence type="ECO:0000313" key="1">
    <source>
        <dbReference type="EMBL" id="ETN01334.1"/>
    </source>
</evidence>
<dbReference type="Proteomes" id="UP000018817">
    <property type="component" value="Unassembled WGS sequence"/>
</dbReference>
<proteinExistence type="predicted"/>
<organism evidence="1 2">
    <name type="scientific">Phytophthora nicotianae (strain INRA-310)</name>
    <name type="common">Phytophthora parasitica</name>
    <dbReference type="NCBI Taxonomy" id="761204"/>
    <lineage>
        <taxon>Eukaryota</taxon>
        <taxon>Sar</taxon>
        <taxon>Stramenopiles</taxon>
        <taxon>Oomycota</taxon>
        <taxon>Peronosporomycetes</taxon>
        <taxon>Peronosporales</taxon>
        <taxon>Peronosporaceae</taxon>
        <taxon>Phytophthora</taxon>
    </lineage>
</organism>
<dbReference type="VEuPathDB" id="FungiDB:PPTG_24100"/>
<dbReference type="GeneID" id="20192699"/>
<reference evidence="1 2" key="2">
    <citation type="submission" date="2013-11" db="EMBL/GenBank/DDBJ databases">
        <title>The Genome Sequence of Phytophthora parasitica INRA-310.</title>
        <authorList>
            <consortium name="The Broad Institute Genomics Platform"/>
            <person name="Russ C."/>
            <person name="Tyler B."/>
            <person name="Panabieres F."/>
            <person name="Shan W."/>
            <person name="Tripathy S."/>
            <person name="Grunwald N."/>
            <person name="Machado M."/>
            <person name="Johnson C.S."/>
            <person name="Arredondo F."/>
            <person name="Hong C."/>
            <person name="Coffey M."/>
            <person name="Young S.K."/>
            <person name="Zeng Q."/>
            <person name="Gargeya S."/>
            <person name="Fitzgerald M."/>
            <person name="Abouelleil A."/>
            <person name="Alvarado L."/>
            <person name="Chapman S.B."/>
            <person name="Gainer-Dewar J."/>
            <person name="Goldberg J."/>
            <person name="Griggs A."/>
            <person name="Gujja S."/>
            <person name="Hansen M."/>
            <person name="Howarth C."/>
            <person name="Imamovic A."/>
            <person name="Ireland A."/>
            <person name="Larimer J."/>
            <person name="McCowan C."/>
            <person name="Murphy C."/>
            <person name="Pearson M."/>
            <person name="Poon T.W."/>
            <person name="Priest M."/>
            <person name="Roberts A."/>
            <person name="Saif S."/>
            <person name="Shea T."/>
            <person name="Sykes S."/>
            <person name="Wortman J."/>
            <person name="Nusbaum C."/>
            <person name="Birren B."/>
        </authorList>
    </citation>
    <scope>NUCLEOTIDE SEQUENCE [LARGE SCALE GENOMIC DNA]</scope>
    <source>
        <strain evidence="1 2">INRA-310</strain>
    </source>
</reference>
<dbReference type="EMBL" id="KI669628">
    <property type="protein sequence ID" value="ETN01334.1"/>
    <property type="molecule type" value="Genomic_DNA"/>
</dbReference>
<dbReference type="AlphaFoldDB" id="W2PM73"/>